<dbReference type="AlphaFoldDB" id="A0A0E9PBC7"/>
<proteinExistence type="predicted"/>
<reference evidence="1" key="2">
    <citation type="journal article" date="2015" name="Fish Shellfish Immunol.">
        <title>Early steps in the European eel (Anguilla anguilla)-Vibrio vulnificus interaction in the gills: Role of the RtxA13 toxin.</title>
        <authorList>
            <person name="Callol A."/>
            <person name="Pajuelo D."/>
            <person name="Ebbesson L."/>
            <person name="Teles M."/>
            <person name="MacKenzie S."/>
            <person name="Amaro C."/>
        </authorList>
    </citation>
    <scope>NUCLEOTIDE SEQUENCE</scope>
</reference>
<name>A0A0E9PBC7_ANGAN</name>
<protein>
    <submittedName>
        <fullName evidence="1">Uncharacterized protein</fullName>
    </submittedName>
</protein>
<accession>A0A0E9PBC7</accession>
<sequence length="24" mass="2817">MFKIWEGFRLYSLQLSSKLSKPAS</sequence>
<reference evidence="1" key="1">
    <citation type="submission" date="2014-11" db="EMBL/GenBank/DDBJ databases">
        <authorList>
            <person name="Amaro Gonzalez C."/>
        </authorList>
    </citation>
    <scope>NUCLEOTIDE SEQUENCE</scope>
</reference>
<evidence type="ECO:0000313" key="1">
    <source>
        <dbReference type="EMBL" id="JAH01325.1"/>
    </source>
</evidence>
<organism evidence="1">
    <name type="scientific">Anguilla anguilla</name>
    <name type="common">European freshwater eel</name>
    <name type="synonym">Muraena anguilla</name>
    <dbReference type="NCBI Taxonomy" id="7936"/>
    <lineage>
        <taxon>Eukaryota</taxon>
        <taxon>Metazoa</taxon>
        <taxon>Chordata</taxon>
        <taxon>Craniata</taxon>
        <taxon>Vertebrata</taxon>
        <taxon>Euteleostomi</taxon>
        <taxon>Actinopterygii</taxon>
        <taxon>Neopterygii</taxon>
        <taxon>Teleostei</taxon>
        <taxon>Anguilliformes</taxon>
        <taxon>Anguillidae</taxon>
        <taxon>Anguilla</taxon>
    </lineage>
</organism>
<dbReference type="EMBL" id="GBXM01107252">
    <property type="protein sequence ID" value="JAH01325.1"/>
    <property type="molecule type" value="Transcribed_RNA"/>
</dbReference>